<protein>
    <submittedName>
        <fullName evidence="2">Uncharacterized protein</fullName>
    </submittedName>
</protein>
<sequence>MESYCIIPSLSSAPPPFRDAAVRRAHARQQMFVSRSPPGFSAREETNTRPADCFQQRRGVNVNGGLDAKNRVGRGETPRRRTAEPASLGWVKPRRGAPKVGRNPSGASL</sequence>
<feature type="region of interest" description="Disordered" evidence="1">
    <location>
        <begin position="64"/>
        <end position="109"/>
    </location>
</feature>
<evidence type="ECO:0000313" key="3">
    <source>
        <dbReference type="Proteomes" id="UP001153269"/>
    </source>
</evidence>
<accession>A0A9N7VD09</accession>
<dbReference type="EMBL" id="CADEAL010003911">
    <property type="protein sequence ID" value="CAB1446290.1"/>
    <property type="molecule type" value="Genomic_DNA"/>
</dbReference>
<comment type="caution">
    <text evidence="2">The sequence shown here is derived from an EMBL/GenBank/DDBJ whole genome shotgun (WGS) entry which is preliminary data.</text>
</comment>
<evidence type="ECO:0000256" key="1">
    <source>
        <dbReference type="SAM" id="MobiDB-lite"/>
    </source>
</evidence>
<dbReference type="AlphaFoldDB" id="A0A9N7VD09"/>
<organism evidence="2 3">
    <name type="scientific">Pleuronectes platessa</name>
    <name type="common">European plaice</name>
    <dbReference type="NCBI Taxonomy" id="8262"/>
    <lineage>
        <taxon>Eukaryota</taxon>
        <taxon>Metazoa</taxon>
        <taxon>Chordata</taxon>
        <taxon>Craniata</taxon>
        <taxon>Vertebrata</taxon>
        <taxon>Euteleostomi</taxon>
        <taxon>Actinopterygii</taxon>
        <taxon>Neopterygii</taxon>
        <taxon>Teleostei</taxon>
        <taxon>Neoteleostei</taxon>
        <taxon>Acanthomorphata</taxon>
        <taxon>Carangaria</taxon>
        <taxon>Pleuronectiformes</taxon>
        <taxon>Pleuronectoidei</taxon>
        <taxon>Pleuronectidae</taxon>
        <taxon>Pleuronectes</taxon>
    </lineage>
</organism>
<keyword evidence="3" id="KW-1185">Reference proteome</keyword>
<reference evidence="2" key="1">
    <citation type="submission" date="2020-03" db="EMBL/GenBank/DDBJ databases">
        <authorList>
            <person name="Weist P."/>
        </authorList>
    </citation>
    <scope>NUCLEOTIDE SEQUENCE</scope>
</reference>
<evidence type="ECO:0000313" key="2">
    <source>
        <dbReference type="EMBL" id="CAB1446290.1"/>
    </source>
</evidence>
<dbReference type="Proteomes" id="UP001153269">
    <property type="component" value="Unassembled WGS sequence"/>
</dbReference>
<proteinExistence type="predicted"/>
<feature type="compositionally biased region" description="Basic and acidic residues" evidence="1">
    <location>
        <begin position="68"/>
        <end position="83"/>
    </location>
</feature>
<name>A0A9N7VD09_PLEPL</name>
<gene>
    <name evidence="2" type="ORF">PLEPLA_LOCUS34021</name>
</gene>